<dbReference type="AlphaFoldDB" id="A0A655ER47"/>
<reference evidence="1 2" key="1">
    <citation type="submission" date="2015-03" db="EMBL/GenBank/DDBJ databases">
        <authorList>
            <consortium name="Pathogen Informatics"/>
        </authorList>
    </citation>
    <scope>NUCLEOTIDE SEQUENCE [LARGE SCALE GENOMIC DNA]</scope>
    <source>
        <strain evidence="1 2">D00501624</strain>
    </source>
</reference>
<sequence length="145" mass="14918">MHNTCGWGQVISHRLAAARRNPISNPALWATSTESPANSKNIGRTASIVGALPTIAVVIPVSRTIWGGMLCCGFTRVANSPSTAPPHTLTAPISVIASGGVASLPVVRPPVVSRSTTTKVVSRRDISSAGVQAAPWACARSAKLS</sequence>
<gene>
    <name evidence="1" type="ORF">ERS007661_02017</name>
</gene>
<accession>A0A655ER47</accession>
<organism evidence="1 2">
    <name type="scientific">Mycobacterium tuberculosis</name>
    <dbReference type="NCBI Taxonomy" id="1773"/>
    <lineage>
        <taxon>Bacteria</taxon>
        <taxon>Bacillati</taxon>
        <taxon>Actinomycetota</taxon>
        <taxon>Actinomycetes</taxon>
        <taxon>Mycobacteriales</taxon>
        <taxon>Mycobacteriaceae</taxon>
        <taxon>Mycobacterium</taxon>
        <taxon>Mycobacterium tuberculosis complex</taxon>
    </lineage>
</organism>
<dbReference type="EMBL" id="CQQC01000641">
    <property type="protein sequence ID" value="CNV30440.1"/>
    <property type="molecule type" value="Genomic_DNA"/>
</dbReference>
<evidence type="ECO:0000313" key="2">
    <source>
        <dbReference type="Proteomes" id="UP000039217"/>
    </source>
</evidence>
<protein>
    <submittedName>
        <fullName evidence="1">Uncharacterized protein</fullName>
    </submittedName>
</protein>
<name>A0A655ER47_MYCTX</name>
<dbReference type="Proteomes" id="UP000039217">
    <property type="component" value="Unassembled WGS sequence"/>
</dbReference>
<evidence type="ECO:0000313" key="1">
    <source>
        <dbReference type="EMBL" id="CNV30440.1"/>
    </source>
</evidence>
<proteinExistence type="predicted"/>